<dbReference type="GeneID" id="82205311"/>
<dbReference type="RefSeq" id="WP_180703563.1">
    <property type="nucleotide sequence ID" value="NZ_CAPEHT010000006.1"/>
</dbReference>
<accession>A0A1V1I380</accession>
<proteinExistence type="predicted"/>
<dbReference type="InterPro" id="IPR010106">
    <property type="entry name" value="RpnA"/>
</dbReference>
<dbReference type="AlphaFoldDB" id="A0A1V1I380"/>
<protein>
    <submittedName>
        <fullName evidence="1">Putatative recombinase</fullName>
    </submittedName>
</protein>
<reference evidence="1 2" key="1">
    <citation type="submission" date="2014-04" db="EMBL/GenBank/DDBJ databases">
        <authorList>
            <person name="Hornung B.V."/>
        </authorList>
    </citation>
    <scope>NUCLEOTIDE SEQUENCE [LARGE SCALE GENOMIC DNA]</scope>
    <source>
        <strain evidence="1 2">CRIB</strain>
    </source>
</reference>
<keyword evidence="2" id="KW-1185">Reference proteome</keyword>
<evidence type="ECO:0000313" key="2">
    <source>
        <dbReference type="Proteomes" id="UP000245622"/>
    </source>
</evidence>
<dbReference type="KEGG" id="ril:CRIB_1274"/>
<organism evidence="1 2">
    <name type="scientific">Romboutsia ilealis</name>
    <dbReference type="NCBI Taxonomy" id="1115758"/>
    <lineage>
        <taxon>Bacteria</taxon>
        <taxon>Bacillati</taxon>
        <taxon>Bacillota</taxon>
        <taxon>Clostridia</taxon>
        <taxon>Peptostreptococcales</taxon>
        <taxon>Peptostreptococcaceae</taxon>
        <taxon>Romboutsia</taxon>
    </lineage>
</organism>
<dbReference type="NCBIfam" id="TIGR01784">
    <property type="entry name" value="T_den_put_tspse"/>
    <property type="match status" value="2"/>
</dbReference>
<dbReference type="EMBL" id="LN555523">
    <property type="protein sequence ID" value="CED93884.1"/>
    <property type="molecule type" value="Genomic_DNA"/>
</dbReference>
<dbReference type="Proteomes" id="UP000245622">
    <property type="component" value="Chromosome 1"/>
</dbReference>
<dbReference type="PANTHER" id="PTHR41317">
    <property type="entry name" value="PD-(D_E)XK NUCLEASE FAMILY TRANSPOSASE"/>
    <property type="match status" value="1"/>
</dbReference>
<dbReference type="Pfam" id="PF12784">
    <property type="entry name" value="PDDEXK_2"/>
    <property type="match status" value="2"/>
</dbReference>
<dbReference type="PANTHER" id="PTHR41317:SF1">
    <property type="entry name" value="PD-(D_E)XK NUCLEASE FAMILY TRANSPOSASE"/>
    <property type="match status" value="1"/>
</dbReference>
<gene>
    <name evidence="1" type="ORF">CRIB_1274</name>
</gene>
<name>A0A1V1I380_9FIRM</name>
<sequence>MNRGLLDPKIDFVFKKIFGSEKHPRVLISFLNAILKPINPISNVEIRNSDLEKEFLDDKFSRLDIKARTNKNEIINIEIQLKIHFNHLVNDIPSLPFQEHPLLKNEYNMIKRSLYYWSKMYEEQLNEGDDYSKLERTICINILNFKYLDNNRFHNGYILKEIETNEELTNIQEIHFIEIPKLSEDSDEKDMLVAWMEFLKNPESEKVRSLELTISEIREAKDELIRISNDKEQRLLYEMRSKTLKDKNSALNEAERKGIEKGIEKVAKNLLDMGIPINEIILATGLSENEILNIKNNI</sequence>
<evidence type="ECO:0000313" key="1">
    <source>
        <dbReference type="EMBL" id="CED93884.1"/>
    </source>
</evidence>